<proteinExistence type="predicted"/>
<dbReference type="OrthoDB" id="9759608at2"/>
<sequence>MQKYIIGIDTGGTFTDAVLLEQATGRIIASAKKATTHQQLAIGTGEALAALLETAQITPENISSLTVSSTLATNSVVENKGARVALLIIGYVRHFRLPVKAVIYIKGGHTITGDEEEPLDLDYLVEIVNGLKNEVDAYGVCSAMSIKNPTHELVAEKAISMIDPKPVFCSHRTSDVAGMKERAATAGLHAKLMPIMQEYLAGIKEAMRTLGLTCPISIVSGNGSTISSDKAVEFAGSTVASGPACTAHFGALQTREDALVIDVGGTTTDIAMIKDGAPILAAEGCQIGGWRTHVEAVDMVTGGIGGDSHVMVDTKGSISLGPGRVMPLAMSRNTPDIASWLGTGEKAKLIVGRPEKLAGQDHEVADCLLRLGPTTLHGIKAATGLAGVPLEKTLEQMANLQHIYECGFTPTDALHVLGRIDIGDAAAARLGAEILGAAAGLDAEEFSRSIIAKAEEKIENLIIDYLIQHYWGNSLAGFLNARNDHPVLGVNFSLKIPLIGIGAAARHLLPAVAERLGTSISFPDNCEVGNAIGAAMIGATNLNC</sequence>
<dbReference type="InterPro" id="IPR008040">
    <property type="entry name" value="Hydant_A_N"/>
</dbReference>
<dbReference type="InterPro" id="IPR045079">
    <property type="entry name" value="Oxoprolinase-like"/>
</dbReference>
<gene>
    <name evidence="3" type="ORF">SAMN02745220_00208</name>
</gene>
<keyword evidence="4" id="KW-1185">Reference proteome</keyword>
<dbReference type="EMBL" id="FRFE01000001">
    <property type="protein sequence ID" value="SHO42907.1"/>
    <property type="molecule type" value="Genomic_DNA"/>
</dbReference>
<dbReference type="PANTHER" id="PTHR11365:SF2">
    <property type="entry name" value="5-OXOPROLINASE"/>
    <property type="match status" value="1"/>
</dbReference>
<dbReference type="InterPro" id="IPR002821">
    <property type="entry name" value="Hydantoinase_A"/>
</dbReference>
<dbReference type="Proteomes" id="UP000184603">
    <property type="component" value="Unassembled WGS sequence"/>
</dbReference>
<feature type="domain" description="Hydantoinase A/oxoprolinase" evidence="1">
    <location>
        <begin position="182"/>
        <end position="479"/>
    </location>
</feature>
<accession>A0A1M7XW06</accession>
<feature type="domain" description="Hydantoinase/oxoprolinase N-terminal" evidence="2">
    <location>
        <begin position="6"/>
        <end position="160"/>
    </location>
</feature>
<evidence type="ECO:0000313" key="3">
    <source>
        <dbReference type="EMBL" id="SHO42907.1"/>
    </source>
</evidence>
<protein>
    <submittedName>
        <fullName evidence="3">N-methylhydantoinase A/oxoprolinase/acetone carboxylase, beta subunit</fullName>
    </submittedName>
</protein>
<dbReference type="RefSeq" id="WP_073611573.1">
    <property type="nucleotide sequence ID" value="NZ_FRFE01000001.1"/>
</dbReference>
<dbReference type="PANTHER" id="PTHR11365">
    <property type="entry name" value="5-OXOPROLINASE RELATED"/>
    <property type="match status" value="1"/>
</dbReference>
<evidence type="ECO:0000259" key="2">
    <source>
        <dbReference type="Pfam" id="PF05378"/>
    </source>
</evidence>
<dbReference type="GO" id="GO:0017168">
    <property type="term" value="F:5-oxoprolinase (ATP-hydrolyzing) activity"/>
    <property type="evidence" value="ECO:0007669"/>
    <property type="project" value="TreeGrafter"/>
</dbReference>
<dbReference type="Pfam" id="PF01968">
    <property type="entry name" value="Hydantoinase_A"/>
    <property type="match status" value="1"/>
</dbReference>
<dbReference type="GO" id="GO:0005829">
    <property type="term" value="C:cytosol"/>
    <property type="evidence" value="ECO:0007669"/>
    <property type="project" value="TreeGrafter"/>
</dbReference>
<evidence type="ECO:0000259" key="1">
    <source>
        <dbReference type="Pfam" id="PF01968"/>
    </source>
</evidence>
<dbReference type="STRING" id="1121416.SAMN02745220_00208"/>
<name>A0A1M7XW06_9BACT</name>
<dbReference type="GO" id="GO:0006749">
    <property type="term" value="P:glutathione metabolic process"/>
    <property type="evidence" value="ECO:0007669"/>
    <property type="project" value="TreeGrafter"/>
</dbReference>
<organism evidence="3 4">
    <name type="scientific">Desulfopila aestuarii DSM 18488</name>
    <dbReference type="NCBI Taxonomy" id="1121416"/>
    <lineage>
        <taxon>Bacteria</taxon>
        <taxon>Pseudomonadati</taxon>
        <taxon>Thermodesulfobacteriota</taxon>
        <taxon>Desulfobulbia</taxon>
        <taxon>Desulfobulbales</taxon>
        <taxon>Desulfocapsaceae</taxon>
        <taxon>Desulfopila</taxon>
    </lineage>
</organism>
<evidence type="ECO:0000313" key="4">
    <source>
        <dbReference type="Proteomes" id="UP000184603"/>
    </source>
</evidence>
<dbReference type="SUPFAM" id="SSF53067">
    <property type="entry name" value="Actin-like ATPase domain"/>
    <property type="match status" value="1"/>
</dbReference>
<dbReference type="AlphaFoldDB" id="A0A1M7XW06"/>
<dbReference type="InterPro" id="IPR043129">
    <property type="entry name" value="ATPase_NBD"/>
</dbReference>
<dbReference type="Pfam" id="PF05378">
    <property type="entry name" value="Hydant_A_N"/>
    <property type="match status" value="1"/>
</dbReference>
<reference evidence="3 4" key="1">
    <citation type="submission" date="2016-12" db="EMBL/GenBank/DDBJ databases">
        <authorList>
            <person name="Song W.-J."/>
            <person name="Kurnit D.M."/>
        </authorList>
    </citation>
    <scope>NUCLEOTIDE SEQUENCE [LARGE SCALE GENOMIC DNA]</scope>
    <source>
        <strain evidence="3 4">DSM 18488</strain>
    </source>
</reference>
<dbReference type="Gene3D" id="3.30.420.40">
    <property type="match status" value="1"/>
</dbReference>